<feature type="compositionally biased region" description="Basic and acidic residues" evidence="1">
    <location>
        <begin position="26"/>
        <end position="35"/>
    </location>
</feature>
<dbReference type="EMBL" id="GBEZ01013667">
    <property type="protein sequence ID" value="JAC72339.1"/>
    <property type="molecule type" value="Transcribed_RNA"/>
</dbReference>
<accession>A0A061RNJ3</accession>
<reference evidence="2" key="1">
    <citation type="submission" date="2014-05" db="EMBL/GenBank/DDBJ databases">
        <title>The transcriptome of the halophilic microalga Tetraselmis sp. GSL018 isolated from the Great Salt Lake, Utah.</title>
        <authorList>
            <person name="Jinkerson R.E."/>
            <person name="D'Adamo S."/>
            <person name="Posewitz M.C."/>
        </authorList>
    </citation>
    <scope>NUCLEOTIDE SEQUENCE</scope>
    <source>
        <strain evidence="2">GSL018</strain>
    </source>
</reference>
<dbReference type="AlphaFoldDB" id="A0A061RNJ3"/>
<organism evidence="2">
    <name type="scientific">Tetraselmis sp. GSL018</name>
    <dbReference type="NCBI Taxonomy" id="582737"/>
    <lineage>
        <taxon>Eukaryota</taxon>
        <taxon>Viridiplantae</taxon>
        <taxon>Chlorophyta</taxon>
        <taxon>core chlorophytes</taxon>
        <taxon>Chlorodendrophyceae</taxon>
        <taxon>Chlorodendrales</taxon>
        <taxon>Chlorodendraceae</taxon>
        <taxon>Tetraselmis</taxon>
    </lineage>
</organism>
<proteinExistence type="predicted"/>
<evidence type="ECO:0000256" key="1">
    <source>
        <dbReference type="SAM" id="MobiDB-lite"/>
    </source>
</evidence>
<feature type="non-terminal residue" evidence="2">
    <location>
        <position position="129"/>
    </location>
</feature>
<protein>
    <submittedName>
        <fullName evidence="2">Uncharacterized protein</fullName>
    </submittedName>
</protein>
<feature type="region of interest" description="Disordered" evidence="1">
    <location>
        <begin position="1"/>
        <end position="129"/>
    </location>
</feature>
<gene>
    <name evidence="2" type="ORF">TSPGSL018_31589</name>
</gene>
<name>A0A061RNJ3_9CHLO</name>
<evidence type="ECO:0000313" key="2">
    <source>
        <dbReference type="EMBL" id="JAC72339.1"/>
    </source>
</evidence>
<sequence length="129" mass="13777">MDEPGGFPSSSKPYAQPLANVQGGAEELRQPRAERPGAPQGQELCQRVGQDGGHPEEAGAGRPRQHQEAAGQQPWLRRAHPAPVPPLLADSGRRDPAEPVGEGSLRPGPFVLEPPAIPEFDLMKTLSRT</sequence>